<dbReference type="EMBL" id="JAETWB010000023">
    <property type="protein sequence ID" value="MBL6081232.1"/>
    <property type="molecule type" value="Genomic_DNA"/>
</dbReference>
<protein>
    <submittedName>
        <fullName evidence="1">Uncharacterized protein</fullName>
    </submittedName>
</protein>
<evidence type="ECO:0000313" key="2">
    <source>
        <dbReference type="Proteomes" id="UP000660885"/>
    </source>
</evidence>
<keyword evidence="2" id="KW-1185">Reference proteome</keyword>
<accession>A0ABS1UC11</accession>
<comment type="caution">
    <text evidence="1">The sequence shown here is derived from an EMBL/GenBank/DDBJ whole genome shotgun (WGS) entry which is preliminary data.</text>
</comment>
<name>A0ABS1UC11_9PROT</name>
<sequence length="109" mass="11708">MAKNLQGDDDSGGPHRGVVQARLDAKSIDAVRRLTLILLFIGSWCAFQKLVAGAPTFPKVMLVVAAMSTLACAKTHGEVISPSSFGRWDEAAVLLLLAYSLEMLRVILP</sequence>
<proteinExistence type="predicted"/>
<dbReference type="RefSeq" id="WP_202834453.1">
    <property type="nucleotide sequence ID" value="NZ_JAETWB010000023.1"/>
</dbReference>
<evidence type="ECO:0000313" key="1">
    <source>
        <dbReference type="EMBL" id="MBL6081232.1"/>
    </source>
</evidence>
<gene>
    <name evidence="1" type="ORF">JMJ56_24870</name>
</gene>
<reference evidence="1 2" key="1">
    <citation type="submission" date="2021-01" db="EMBL/GenBank/DDBJ databases">
        <title>Belnapia mucosa sp. nov. and Belnapia arida sp. nov., isolated from the Tabernas Desert (Almeria, Spain).</title>
        <authorList>
            <person name="Molina-Menor E."/>
            <person name="Vidal-Verdu A."/>
            <person name="Calonge A."/>
            <person name="Satari L."/>
            <person name="Pereto J."/>
            <person name="Porcar M."/>
        </authorList>
    </citation>
    <scope>NUCLEOTIDE SEQUENCE [LARGE SCALE GENOMIC DNA]</scope>
    <source>
        <strain evidence="1 2">T18</strain>
    </source>
</reference>
<organism evidence="1 2">
    <name type="scientific">Belnapia arida</name>
    <dbReference type="NCBI Taxonomy" id="2804533"/>
    <lineage>
        <taxon>Bacteria</taxon>
        <taxon>Pseudomonadati</taxon>
        <taxon>Pseudomonadota</taxon>
        <taxon>Alphaproteobacteria</taxon>
        <taxon>Acetobacterales</taxon>
        <taxon>Roseomonadaceae</taxon>
        <taxon>Belnapia</taxon>
    </lineage>
</organism>
<dbReference type="Proteomes" id="UP000660885">
    <property type="component" value="Unassembled WGS sequence"/>
</dbReference>